<feature type="transmembrane region" description="Helical" evidence="2">
    <location>
        <begin position="62"/>
        <end position="84"/>
    </location>
</feature>
<keyword evidence="4" id="KW-1185">Reference proteome</keyword>
<organism evidence="3 4">
    <name type="scientific">Sphingomonas oryzagri</name>
    <dbReference type="NCBI Taxonomy" id="3042314"/>
    <lineage>
        <taxon>Bacteria</taxon>
        <taxon>Pseudomonadati</taxon>
        <taxon>Pseudomonadota</taxon>
        <taxon>Alphaproteobacteria</taxon>
        <taxon>Sphingomonadales</taxon>
        <taxon>Sphingomonadaceae</taxon>
        <taxon>Sphingomonas</taxon>
    </lineage>
</organism>
<evidence type="ECO:0000256" key="2">
    <source>
        <dbReference type="SAM" id="Phobius"/>
    </source>
</evidence>
<comment type="caution">
    <text evidence="3">The sequence shown here is derived from an EMBL/GenBank/DDBJ whole genome shotgun (WGS) entry which is preliminary data.</text>
</comment>
<keyword evidence="2" id="KW-0472">Membrane</keyword>
<dbReference type="EMBL" id="JARYGZ010000003">
    <property type="protein sequence ID" value="MDH7640442.1"/>
    <property type="molecule type" value="Genomic_DNA"/>
</dbReference>
<accession>A0ABT6N5Q5</accession>
<dbReference type="RefSeq" id="WP_281045806.1">
    <property type="nucleotide sequence ID" value="NZ_JARYGZ010000003.1"/>
</dbReference>
<gene>
    <name evidence="3" type="ORF">QGN17_17035</name>
</gene>
<keyword evidence="2" id="KW-1133">Transmembrane helix</keyword>
<feature type="region of interest" description="Disordered" evidence="1">
    <location>
        <begin position="1"/>
        <end position="23"/>
    </location>
</feature>
<evidence type="ECO:0000256" key="1">
    <source>
        <dbReference type="SAM" id="MobiDB-lite"/>
    </source>
</evidence>
<evidence type="ECO:0000313" key="4">
    <source>
        <dbReference type="Proteomes" id="UP001160625"/>
    </source>
</evidence>
<dbReference type="Proteomes" id="UP001160625">
    <property type="component" value="Unassembled WGS sequence"/>
</dbReference>
<protein>
    <submittedName>
        <fullName evidence="3">Uncharacterized protein</fullName>
    </submittedName>
</protein>
<keyword evidence="2" id="KW-0812">Transmembrane</keyword>
<reference evidence="3" key="1">
    <citation type="submission" date="2023-04" db="EMBL/GenBank/DDBJ databases">
        <title>Sphingomonas sp. MAHUQ-71 isolated from rice field.</title>
        <authorList>
            <person name="Huq M.A."/>
        </authorList>
    </citation>
    <scope>NUCLEOTIDE SEQUENCE</scope>
    <source>
        <strain evidence="3">MAHUQ-71</strain>
    </source>
</reference>
<evidence type="ECO:0000313" key="3">
    <source>
        <dbReference type="EMBL" id="MDH7640442.1"/>
    </source>
</evidence>
<sequence length="88" mass="9356">MPLPCISDVTHRGDPHIPDSEAGNRVARSGQKILAEPVAGLSRARRPDHGKGCELCMRMREFAIALSMAVILLTLLAIIGNILAATLG</sequence>
<name>A0ABT6N5Q5_9SPHN</name>
<feature type="compositionally biased region" description="Basic and acidic residues" evidence="1">
    <location>
        <begin position="9"/>
        <end position="19"/>
    </location>
</feature>
<proteinExistence type="predicted"/>